<keyword evidence="4" id="KW-1185">Reference proteome</keyword>
<dbReference type="InterPro" id="IPR011146">
    <property type="entry name" value="HIT-like"/>
</dbReference>
<reference evidence="4" key="1">
    <citation type="journal article" date="2019" name="Int. J. Syst. Evol. Microbiol.">
        <title>The Global Catalogue of Microorganisms (GCM) 10K type strain sequencing project: providing services to taxonomists for standard genome sequencing and annotation.</title>
        <authorList>
            <consortium name="The Broad Institute Genomics Platform"/>
            <consortium name="The Broad Institute Genome Sequencing Center for Infectious Disease"/>
            <person name="Wu L."/>
            <person name="Ma J."/>
        </authorList>
    </citation>
    <scope>NUCLEOTIDE SEQUENCE [LARGE SCALE GENOMIC DNA]</scope>
    <source>
        <strain evidence="4">CGMCC 1.12791</strain>
    </source>
</reference>
<accession>A0ABQ3HLC8</accession>
<proteinExistence type="predicted"/>
<dbReference type="EMBL" id="BNAD01000003">
    <property type="protein sequence ID" value="GHE16954.1"/>
    <property type="molecule type" value="Genomic_DNA"/>
</dbReference>
<evidence type="ECO:0000313" key="4">
    <source>
        <dbReference type="Proteomes" id="UP000597341"/>
    </source>
</evidence>
<dbReference type="SUPFAM" id="SSF54197">
    <property type="entry name" value="HIT-like"/>
    <property type="match status" value="1"/>
</dbReference>
<dbReference type="PANTHER" id="PTHR42997:SF1">
    <property type="entry name" value="AP-4-A PHOSPHORYLASE"/>
    <property type="match status" value="1"/>
</dbReference>
<feature type="domain" description="HIT" evidence="2">
    <location>
        <begin position="34"/>
        <end position="109"/>
    </location>
</feature>
<dbReference type="RefSeq" id="WP_191278832.1">
    <property type="nucleotide sequence ID" value="NZ_BNAD01000003.1"/>
</dbReference>
<dbReference type="InterPro" id="IPR036265">
    <property type="entry name" value="HIT-like_sf"/>
</dbReference>
<evidence type="ECO:0000313" key="3">
    <source>
        <dbReference type="EMBL" id="GHE16954.1"/>
    </source>
</evidence>
<evidence type="ECO:0000256" key="1">
    <source>
        <dbReference type="PROSITE-ProRule" id="PRU00464"/>
    </source>
</evidence>
<dbReference type="Pfam" id="PF01230">
    <property type="entry name" value="HIT"/>
    <property type="match status" value="1"/>
</dbReference>
<comment type="caution">
    <text evidence="3">The sequence shown here is derived from an EMBL/GenBank/DDBJ whole genome shotgun (WGS) entry which is preliminary data.</text>
</comment>
<dbReference type="PANTHER" id="PTHR42997">
    <property type="entry name" value="HIT FAMILY HYDROLASE"/>
    <property type="match status" value="1"/>
</dbReference>
<protein>
    <submittedName>
        <fullName evidence="3">HIT family protein</fullName>
    </submittedName>
</protein>
<dbReference type="PROSITE" id="PS51084">
    <property type="entry name" value="HIT_2"/>
    <property type="match status" value="1"/>
</dbReference>
<name>A0ABQ3HLC8_9ACTN</name>
<evidence type="ECO:0000259" key="2">
    <source>
        <dbReference type="PROSITE" id="PS51084"/>
    </source>
</evidence>
<organism evidence="3 4">
    <name type="scientific">Nocardioides flavus</name>
    <name type="common">ex Wang et al. 2016</name>
    <dbReference type="NCBI Taxonomy" id="2058780"/>
    <lineage>
        <taxon>Bacteria</taxon>
        <taxon>Bacillati</taxon>
        <taxon>Actinomycetota</taxon>
        <taxon>Actinomycetes</taxon>
        <taxon>Propionibacteriales</taxon>
        <taxon>Nocardioidaceae</taxon>
        <taxon>Nocardioides</taxon>
    </lineage>
</organism>
<feature type="short sequence motif" description="Histidine triad motif" evidence="1">
    <location>
        <begin position="94"/>
        <end position="98"/>
    </location>
</feature>
<sequence length="141" mass="15737">MPTEPCPFCDLARVELIAEAGPCAAIWTNEPPAGSLMVIPKAHRETAWDLTPEEWSVTRDLLHEMMRRVGQSHQPDGWNIGWNVGEVGGQSVLHAHCHLVPRYRDERHAGKGLRWWFKQPDNASLQARGAATPARPLPPVP</sequence>
<dbReference type="InterPro" id="IPR052908">
    <property type="entry name" value="AP-4-A_phosphorylase"/>
</dbReference>
<gene>
    <name evidence="3" type="ORF">GCM10011376_15640</name>
</gene>
<dbReference type="Proteomes" id="UP000597341">
    <property type="component" value="Unassembled WGS sequence"/>
</dbReference>
<dbReference type="Gene3D" id="3.30.428.10">
    <property type="entry name" value="HIT-like"/>
    <property type="match status" value="1"/>
</dbReference>